<evidence type="ECO:0000313" key="3">
    <source>
        <dbReference type="EMBL" id="SNT06177.1"/>
    </source>
</evidence>
<feature type="domain" description="YCII-related" evidence="2">
    <location>
        <begin position="20"/>
        <end position="106"/>
    </location>
</feature>
<protein>
    <submittedName>
        <fullName evidence="3">Uncharacterized conserved protein</fullName>
    </submittedName>
</protein>
<dbReference type="InterPro" id="IPR005545">
    <property type="entry name" value="YCII"/>
</dbReference>
<dbReference type="SUPFAM" id="SSF54909">
    <property type="entry name" value="Dimeric alpha+beta barrel"/>
    <property type="match status" value="1"/>
</dbReference>
<reference evidence="3 4" key="1">
    <citation type="submission" date="2017-06" db="EMBL/GenBank/DDBJ databases">
        <authorList>
            <person name="Kim H.J."/>
            <person name="Triplett B.A."/>
        </authorList>
    </citation>
    <scope>NUCLEOTIDE SEQUENCE [LARGE SCALE GENOMIC DNA]</scope>
    <source>
        <strain evidence="3 4">DSM 19307</strain>
    </source>
</reference>
<evidence type="ECO:0000259" key="2">
    <source>
        <dbReference type="Pfam" id="PF03795"/>
    </source>
</evidence>
<dbReference type="AlphaFoldDB" id="A0A239JK09"/>
<comment type="similarity">
    <text evidence="1">Belongs to the YciI family.</text>
</comment>
<dbReference type="Gene3D" id="3.30.70.1060">
    <property type="entry name" value="Dimeric alpha+beta barrel"/>
    <property type="match status" value="1"/>
</dbReference>
<organism evidence="3 4">
    <name type="scientific">Ekhidna lutea</name>
    <dbReference type="NCBI Taxonomy" id="447679"/>
    <lineage>
        <taxon>Bacteria</taxon>
        <taxon>Pseudomonadati</taxon>
        <taxon>Bacteroidota</taxon>
        <taxon>Cytophagia</taxon>
        <taxon>Cytophagales</taxon>
        <taxon>Reichenbachiellaceae</taxon>
        <taxon>Ekhidna</taxon>
    </lineage>
</organism>
<accession>A0A239JK09</accession>
<dbReference type="InterPro" id="IPR011008">
    <property type="entry name" value="Dimeric_a/b-barrel"/>
</dbReference>
<dbReference type="OrthoDB" id="7782105at2"/>
<dbReference type="Proteomes" id="UP000198393">
    <property type="component" value="Unassembled WGS sequence"/>
</dbReference>
<evidence type="ECO:0000313" key="4">
    <source>
        <dbReference type="Proteomes" id="UP000198393"/>
    </source>
</evidence>
<dbReference type="PANTHER" id="PTHR35174">
    <property type="entry name" value="BLL7171 PROTEIN-RELATED"/>
    <property type="match status" value="1"/>
</dbReference>
<dbReference type="Pfam" id="PF03795">
    <property type="entry name" value="YCII"/>
    <property type="match status" value="1"/>
</dbReference>
<keyword evidence="4" id="KW-1185">Reference proteome</keyword>
<sequence length="111" mass="12341">MKKYLYVFRGGDEGYADQSPEQMQAHMQRWGEWMAKVKAEGYPLQQEGKVVGKAGDVITDGPFTEGKEVVGGYVVLDANDMDHAVELSKDCPIFEFGGTTEVREVITEMGM</sequence>
<proteinExistence type="inferred from homology"/>
<dbReference type="PANTHER" id="PTHR35174:SF1">
    <property type="entry name" value="BLL0086 PROTEIN"/>
    <property type="match status" value="1"/>
</dbReference>
<evidence type="ECO:0000256" key="1">
    <source>
        <dbReference type="ARBA" id="ARBA00007689"/>
    </source>
</evidence>
<dbReference type="RefSeq" id="WP_089356921.1">
    <property type="nucleotide sequence ID" value="NZ_FZPD01000003.1"/>
</dbReference>
<dbReference type="EMBL" id="FZPD01000003">
    <property type="protein sequence ID" value="SNT06177.1"/>
    <property type="molecule type" value="Genomic_DNA"/>
</dbReference>
<gene>
    <name evidence="3" type="ORF">SAMN05421640_2216</name>
</gene>
<name>A0A239JK09_EKHLU</name>